<evidence type="ECO:0000313" key="2">
    <source>
        <dbReference type="Proteomes" id="UP000270094"/>
    </source>
</evidence>
<evidence type="ECO:0000313" key="1">
    <source>
        <dbReference type="EMBL" id="VDM80536.1"/>
    </source>
</evidence>
<protein>
    <submittedName>
        <fullName evidence="1">Uncharacterized protein</fullName>
    </submittedName>
</protein>
<dbReference type="Proteomes" id="UP000270094">
    <property type="component" value="Unassembled WGS sequence"/>
</dbReference>
<accession>A0A3P7JB20</accession>
<gene>
    <name evidence="1" type="ORF">SVUK_LOCUS15534</name>
</gene>
<keyword evidence="2" id="KW-1185">Reference proteome</keyword>
<dbReference type="AlphaFoldDB" id="A0A3P7JB20"/>
<name>A0A3P7JB20_STRVU</name>
<organism evidence="1 2">
    <name type="scientific">Strongylus vulgaris</name>
    <name type="common">Blood worm</name>
    <dbReference type="NCBI Taxonomy" id="40348"/>
    <lineage>
        <taxon>Eukaryota</taxon>
        <taxon>Metazoa</taxon>
        <taxon>Ecdysozoa</taxon>
        <taxon>Nematoda</taxon>
        <taxon>Chromadorea</taxon>
        <taxon>Rhabditida</taxon>
        <taxon>Rhabditina</taxon>
        <taxon>Rhabditomorpha</taxon>
        <taxon>Strongyloidea</taxon>
        <taxon>Strongylidae</taxon>
        <taxon>Strongylus</taxon>
    </lineage>
</organism>
<sequence>MFMAPNMWSEIRHPVVARIGRNMPVASNMSTSWNCVRMKRTGMDSFLANLS</sequence>
<reference evidence="1 2" key="1">
    <citation type="submission" date="2018-11" db="EMBL/GenBank/DDBJ databases">
        <authorList>
            <consortium name="Pathogen Informatics"/>
        </authorList>
    </citation>
    <scope>NUCLEOTIDE SEQUENCE [LARGE SCALE GENOMIC DNA]</scope>
</reference>
<proteinExistence type="predicted"/>
<dbReference type="EMBL" id="UYYB01108939">
    <property type="protein sequence ID" value="VDM80536.1"/>
    <property type="molecule type" value="Genomic_DNA"/>
</dbReference>